<organism evidence="4 5">
    <name type="scientific">Oceanicoccus sagamiensis</name>
    <dbReference type="NCBI Taxonomy" id="716816"/>
    <lineage>
        <taxon>Bacteria</taxon>
        <taxon>Pseudomonadati</taxon>
        <taxon>Pseudomonadota</taxon>
        <taxon>Gammaproteobacteria</taxon>
        <taxon>Cellvibrionales</taxon>
        <taxon>Spongiibacteraceae</taxon>
        <taxon>Oceanicoccus</taxon>
    </lineage>
</organism>
<evidence type="ECO:0000256" key="1">
    <source>
        <dbReference type="ARBA" id="ARBA00022729"/>
    </source>
</evidence>
<dbReference type="Pfam" id="PF13505">
    <property type="entry name" value="OMP_b-brl"/>
    <property type="match status" value="1"/>
</dbReference>
<dbReference type="KEGG" id="osg:BST96_09730"/>
<accession>A0A1X9NHJ2</accession>
<feature type="domain" description="Outer membrane protein beta-barrel" evidence="3">
    <location>
        <begin position="18"/>
        <end position="173"/>
    </location>
</feature>
<evidence type="ECO:0000256" key="2">
    <source>
        <dbReference type="SAM" id="SignalP"/>
    </source>
</evidence>
<evidence type="ECO:0000313" key="4">
    <source>
        <dbReference type="EMBL" id="ARN74377.1"/>
    </source>
</evidence>
<feature type="signal peptide" evidence="2">
    <location>
        <begin position="1"/>
        <end position="17"/>
    </location>
</feature>
<name>A0A1X9NHJ2_9GAMM</name>
<dbReference type="SUPFAM" id="SSF56925">
    <property type="entry name" value="OMPA-like"/>
    <property type="match status" value="1"/>
</dbReference>
<reference evidence="4 5" key="1">
    <citation type="submission" date="2016-11" db="EMBL/GenBank/DDBJ databases">
        <title>Trade-off between light-utilization and light-protection in marine flavobacteria.</title>
        <authorList>
            <person name="Kumagai Y."/>
        </authorList>
    </citation>
    <scope>NUCLEOTIDE SEQUENCE [LARGE SCALE GENOMIC DNA]</scope>
    <source>
        <strain evidence="4 5">NBRC 107125</strain>
    </source>
</reference>
<dbReference type="STRING" id="716816.BST96_09730"/>
<dbReference type="InterPro" id="IPR027385">
    <property type="entry name" value="Beta-barrel_OMP"/>
</dbReference>
<keyword evidence="1 2" id="KW-0732">Signal</keyword>
<proteinExistence type="predicted"/>
<evidence type="ECO:0000259" key="3">
    <source>
        <dbReference type="Pfam" id="PF13505"/>
    </source>
</evidence>
<dbReference type="AlphaFoldDB" id="A0A1X9NHJ2"/>
<keyword evidence="5" id="KW-1185">Reference proteome</keyword>
<dbReference type="Proteomes" id="UP000193450">
    <property type="component" value="Chromosome"/>
</dbReference>
<dbReference type="EMBL" id="CP019343">
    <property type="protein sequence ID" value="ARN74377.1"/>
    <property type="molecule type" value="Genomic_DNA"/>
</dbReference>
<sequence length="173" mass="19282">MYKLLLISLLSPLLCLAEAPFYLGAELGYTDIRQGDFDDDKGYRLYGAYQLNSNISAEVGYADLGSFEIDEDAIAGSVDVENVYDISIAIAGDILQRQGYKTRAEFKAGFYQADIEADLSGGRASSDENGYTTSLSIMQPINDNIDAVFSWRYYDNIEDIDVTTYMIGGRYRF</sequence>
<dbReference type="InterPro" id="IPR011250">
    <property type="entry name" value="OMP/PagP_B-barrel"/>
</dbReference>
<dbReference type="Gene3D" id="2.40.160.20">
    <property type="match status" value="1"/>
</dbReference>
<feature type="chain" id="PRO_5013231195" description="Outer membrane protein beta-barrel domain-containing protein" evidence="2">
    <location>
        <begin position="18"/>
        <end position="173"/>
    </location>
</feature>
<evidence type="ECO:0000313" key="5">
    <source>
        <dbReference type="Proteomes" id="UP000193450"/>
    </source>
</evidence>
<protein>
    <recommendedName>
        <fullName evidence="3">Outer membrane protein beta-barrel domain-containing protein</fullName>
    </recommendedName>
</protein>
<gene>
    <name evidence="4" type="ORF">BST96_09730</name>
</gene>